<keyword evidence="5" id="KW-0966">Cell projection</keyword>
<dbReference type="InterPro" id="IPR003533">
    <property type="entry name" value="Doublecortin_dom"/>
</dbReference>
<dbReference type="PANTHER" id="PTHR23005">
    <property type="entry name" value="RETINITIS PIGMENTOSA 1 PROTEIN"/>
    <property type="match status" value="1"/>
</dbReference>
<evidence type="ECO:0000256" key="3">
    <source>
        <dbReference type="ARBA" id="ARBA00022490"/>
    </source>
</evidence>
<feature type="region of interest" description="Disordered" evidence="6">
    <location>
        <begin position="121"/>
        <end position="140"/>
    </location>
</feature>
<organism evidence="8">
    <name type="scientific">Petromyzon marinus</name>
    <name type="common">Sea lamprey</name>
    <dbReference type="NCBI Taxonomy" id="7757"/>
    <lineage>
        <taxon>Eukaryota</taxon>
        <taxon>Metazoa</taxon>
        <taxon>Chordata</taxon>
        <taxon>Craniata</taxon>
        <taxon>Vertebrata</taxon>
        <taxon>Cyclostomata</taxon>
        <taxon>Hyperoartia</taxon>
        <taxon>Petromyzontiformes</taxon>
        <taxon>Petromyzontidae</taxon>
        <taxon>Petromyzon</taxon>
    </lineage>
</organism>
<evidence type="ECO:0000256" key="1">
    <source>
        <dbReference type="ARBA" id="ARBA00004316"/>
    </source>
</evidence>
<dbReference type="GeneTree" id="ENSGT00940000154242"/>
<evidence type="ECO:0000313" key="8">
    <source>
        <dbReference type="Ensembl" id="ENSPMAP00000009707.1"/>
    </source>
</evidence>
<feature type="domain" description="Doublecortin" evidence="7">
    <location>
        <begin position="166"/>
        <end position="247"/>
    </location>
</feature>
<dbReference type="SUPFAM" id="SSF89837">
    <property type="entry name" value="Doublecortin (DC)"/>
    <property type="match status" value="2"/>
</dbReference>
<dbReference type="Pfam" id="PF03607">
    <property type="entry name" value="DCX"/>
    <property type="match status" value="2"/>
</dbReference>
<evidence type="ECO:0000256" key="4">
    <source>
        <dbReference type="ARBA" id="ARBA00022737"/>
    </source>
</evidence>
<dbReference type="PROSITE" id="PS50309">
    <property type="entry name" value="DC"/>
    <property type="match status" value="2"/>
</dbReference>
<dbReference type="AlphaFoldDB" id="S4RWW7"/>
<dbReference type="GO" id="GO:0035082">
    <property type="term" value="P:axoneme assembly"/>
    <property type="evidence" value="ECO:0007669"/>
    <property type="project" value="TreeGrafter"/>
</dbReference>
<dbReference type="Gene3D" id="3.10.20.230">
    <property type="entry name" value="Doublecortin domain"/>
    <property type="match status" value="2"/>
</dbReference>
<protein>
    <recommendedName>
        <fullName evidence="7">Doublecortin domain-containing protein</fullName>
    </recommendedName>
</protein>
<comment type="subcellular location">
    <subcellularLocation>
        <location evidence="1">Cell projection</location>
    </subcellularLocation>
    <subcellularLocation>
        <location evidence="2">Cytoplasm</location>
    </subcellularLocation>
</comment>
<proteinExistence type="predicted"/>
<dbReference type="GO" id="GO:0060041">
    <property type="term" value="P:retina development in camera-type eye"/>
    <property type="evidence" value="ECO:0007669"/>
    <property type="project" value="TreeGrafter"/>
</dbReference>
<evidence type="ECO:0000259" key="7">
    <source>
        <dbReference type="PROSITE" id="PS50309"/>
    </source>
</evidence>
<dbReference type="GO" id="GO:0005930">
    <property type="term" value="C:axoneme"/>
    <property type="evidence" value="ECO:0007669"/>
    <property type="project" value="TreeGrafter"/>
</dbReference>
<reference evidence="8" key="2">
    <citation type="submission" date="2025-09" db="UniProtKB">
        <authorList>
            <consortium name="Ensembl"/>
        </authorList>
    </citation>
    <scope>IDENTIFICATION</scope>
</reference>
<dbReference type="HOGENOM" id="CLU_770625_0_0_1"/>
<feature type="compositionally biased region" description="Low complexity" evidence="6">
    <location>
        <begin position="128"/>
        <end position="140"/>
    </location>
</feature>
<reference evidence="8" key="1">
    <citation type="submission" date="2025-08" db="UniProtKB">
        <authorList>
            <consortium name="Ensembl"/>
        </authorList>
    </citation>
    <scope>IDENTIFICATION</scope>
</reference>
<dbReference type="SMART" id="SM00537">
    <property type="entry name" value="DCX"/>
    <property type="match status" value="2"/>
</dbReference>
<dbReference type="InterPro" id="IPR036572">
    <property type="entry name" value="Doublecortin_dom_sf"/>
</dbReference>
<dbReference type="GO" id="GO:0042461">
    <property type="term" value="P:photoreceptor cell development"/>
    <property type="evidence" value="ECO:0007669"/>
    <property type="project" value="TreeGrafter"/>
</dbReference>
<evidence type="ECO:0000256" key="5">
    <source>
        <dbReference type="ARBA" id="ARBA00023273"/>
    </source>
</evidence>
<dbReference type="GO" id="GO:0035556">
    <property type="term" value="P:intracellular signal transduction"/>
    <property type="evidence" value="ECO:0007669"/>
    <property type="project" value="InterPro"/>
</dbReference>
<name>S4RWW7_PETMA</name>
<dbReference type="STRING" id="7757.ENSPMAP00000009707"/>
<keyword evidence="3" id="KW-0963">Cytoplasm</keyword>
<sequence>MNGTPSSEQSHALTHPPDGTLAHYLGVRHAGASALAEPITAKRVYFYKSGDPQFGGLKVAINNRTFKTFDALLDNLSRRMPLPFGVRTVSTPRGLHAVRDLEQLEDGKAYVCSDRRRAKPLDLEQASRRPQPWRSSSSRRQALRLLRRQEMGGGAEEPRLARATPRRLTLVRNGDATGPRYALLLSRRSASSGLAGLLADASQIMGFSVARLYTTDGRKVESLQALLHVPSTLVAAGREPFQPLLYDAARLPLLQNPRGAARAEGKTSECAIPPTSTTAVSLDNLITYVRIYTNSGFVTKSNNLLALQSEREWGTKVVPMEEDDIEKRIHVNPDGSMTVEMRVRFRLHNEVVTWKTRVSR</sequence>
<dbReference type="FunFam" id="3.10.20.230:FF:000006">
    <property type="entry name" value="Oxygen-regulated protein 1"/>
    <property type="match status" value="1"/>
</dbReference>
<evidence type="ECO:0000256" key="6">
    <source>
        <dbReference type="SAM" id="MobiDB-lite"/>
    </source>
</evidence>
<dbReference type="Ensembl" id="ENSPMAT00000009748.1">
    <property type="protein sequence ID" value="ENSPMAP00000009707.1"/>
    <property type="gene ID" value="ENSPMAG00000008812.1"/>
</dbReference>
<keyword evidence="4" id="KW-0677">Repeat</keyword>
<feature type="domain" description="Doublecortin" evidence="7">
    <location>
        <begin position="42"/>
        <end position="124"/>
    </location>
</feature>
<dbReference type="PANTHER" id="PTHR23005:SF5">
    <property type="entry name" value="NUP637, PUTATIVE-RELATED"/>
    <property type="match status" value="1"/>
</dbReference>
<accession>S4RWW7</accession>
<evidence type="ECO:0000256" key="2">
    <source>
        <dbReference type="ARBA" id="ARBA00004496"/>
    </source>
</evidence>